<dbReference type="PROSITE" id="PS50405">
    <property type="entry name" value="GST_CTER"/>
    <property type="match status" value="1"/>
</dbReference>
<evidence type="ECO:0000259" key="6">
    <source>
        <dbReference type="PROSITE" id="PS50404"/>
    </source>
</evidence>
<dbReference type="InterPro" id="IPR004046">
    <property type="entry name" value="GST_C"/>
</dbReference>
<organism evidence="8 9">
    <name type="scientific">Mesorhabditis spiculigera</name>
    <dbReference type="NCBI Taxonomy" id="96644"/>
    <lineage>
        <taxon>Eukaryota</taxon>
        <taxon>Metazoa</taxon>
        <taxon>Ecdysozoa</taxon>
        <taxon>Nematoda</taxon>
        <taxon>Chromadorea</taxon>
        <taxon>Rhabditida</taxon>
        <taxon>Rhabditina</taxon>
        <taxon>Rhabditomorpha</taxon>
        <taxon>Rhabditoidea</taxon>
        <taxon>Rhabditidae</taxon>
        <taxon>Mesorhabditinae</taxon>
        <taxon>Mesorhabditis</taxon>
    </lineage>
</organism>
<dbReference type="PROSITE" id="PS50404">
    <property type="entry name" value="GST_NTER"/>
    <property type="match status" value="1"/>
</dbReference>
<dbReference type="InterPro" id="IPR050213">
    <property type="entry name" value="GST_superfamily"/>
</dbReference>
<dbReference type="InterPro" id="IPR036282">
    <property type="entry name" value="Glutathione-S-Trfase_C_sf"/>
</dbReference>
<evidence type="ECO:0000256" key="1">
    <source>
        <dbReference type="ARBA" id="ARBA00012452"/>
    </source>
</evidence>
<dbReference type="Pfam" id="PF02798">
    <property type="entry name" value="GST_N"/>
    <property type="match status" value="1"/>
</dbReference>
<dbReference type="FunFam" id="1.20.1050.10:FF:000031">
    <property type="entry name" value="Glutathione S-Transferase"/>
    <property type="match status" value="1"/>
</dbReference>
<dbReference type="Gene3D" id="3.40.30.10">
    <property type="entry name" value="Glutaredoxin"/>
    <property type="match status" value="1"/>
</dbReference>
<dbReference type="GO" id="GO:0004364">
    <property type="term" value="F:glutathione transferase activity"/>
    <property type="evidence" value="ECO:0007669"/>
    <property type="project" value="UniProtKB-EC"/>
</dbReference>
<comment type="catalytic activity">
    <reaction evidence="4">
        <text>RX + glutathione = an S-substituted glutathione + a halide anion + H(+)</text>
        <dbReference type="Rhea" id="RHEA:16437"/>
        <dbReference type="ChEBI" id="CHEBI:15378"/>
        <dbReference type="ChEBI" id="CHEBI:16042"/>
        <dbReference type="ChEBI" id="CHEBI:17792"/>
        <dbReference type="ChEBI" id="CHEBI:57925"/>
        <dbReference type="ChEBI" id="CHEBI:90779"/>
        <dbReference type="EC" id="2.5.1.18"/>
    </reaction>
</comment>
<evidence type="ECO:0000313" key="8">
    <source>
        <dbReference type="EMBL" id="CAJ0581270.1"/>
    </source>
</evidence>
<evidence type="ECO:0000256" key="4">
    <source>
        <dbReference type="ARBA" id="ARBA00047960"/>
    </source>
</evidence>
<dbReference type="PANTHER" id="PTHR11571:SF256">
    <property type="entry name" value="GST C-TERMINAL DOMAIN-CONTAINING PROTEIN-RELATED"/>
    <property type="match status" value="1"/>
</dbReference>
<keyword evidence="9" id="KW-1185">Reference proteome</keyword>
<dbReference type="Pfam" id="PF14497">
    <property type="entry name" value="GST_C_3"/>
    <property type="match status" value="1"/>
</dbReference>
<dbReference type="EMBL" id="CATQJA010002663">
    <property type="protein sequence ID" value="CAJ0581270.1"/>
    <property type="molecule type" value="Genomic_DNA"/>
</dbReference>
<feature type="domain" description="GST N-terminal" evidence="6">
    <location>
        <begin position="2"/>
        <end position="79"/>
    </location>
</feature>
<name>A0AA36GDD3_9BILA</name>
<dbReference type="SFLD" id="SFLDG01205">
    <property type="entry name" value="AMPS.1"/>
    <property type="match status" value="1"/>
</dbReference>
<evidence type="ECO:0000256" key="5">
    <source>
        <dbReference type="ARBA" id="ARBA00078118"/>
    </source>
</evidence>
<keyword evidence="2" id="KW-0808">Transferase</keyword>
<dbReference type="FunFam" id="3.40.30.10:FF:000189">
    <property type="entry name" value="Glutathione S-Transferase"/>
    <property type="match status" value="1"/>
</dbReference>
<comment type="similarity">
    <text evidence="3">Belongs to the GST superfamily. Sigma family.</text>
</comment>
<dbReference type="AlphaFoldDB" id="A0AA36GDD3"/>
<dbReference type="SFLD" id="SFLDG00363">
    <property type="entry name" value="AMPS_(cytGST):_Alpha-__Mu-__Pi"/>
    <property type="match status" value="1"/>
</dbReference>
<evidence type="ECO:0000256" key="2">
    <source>
        <dbReference type="ARBA" id="ARBA00022679"/>
    </source>
</evidence>
<evidence type="ECO:0000256" key="3">
    <source>
        <dbReference type="ARBA" id="ARBA00038317"/>
    </source>
</evidence>
<dbReference type="SFLD" id="SFLDS00019">
    <property type="entry name" value="Glutathione_Transferase_(cytos"/>
    <property type="match status" value="1"/>
</dbReference>
<dbReference type="SUPFAM" id="SSF47616">
    <property type="entry name" value="GST C-terminal domain-like"/>
    <property type="match status" value="1"/>
</dbReference>
<protein>
    <recommendedName>
        <fullName evidence="1">glutathione transferase</fullName>
        <ecNumber evidence="1">2.5.1.18</ecNumber>
    </recommendedName>
    <alternativeName>
        <fullName evidence="5">GST class-sigma</fullName>
    </alternativeName>
</protein>
<reference evidence="8" key="1">
    <citation type="submission" date="2023-06" db="EMBL/GenBank/DDBJ databases">
        <authorList>
            <person name="Delattre M."/>
        </authorList>
    </citation>
    <scope>NUCLEOTIDE SEQUENCE</scope>
    <source>
        <strain evidence="8">AF72</strain>
    </source>
</reference>
<accession>A0AA36GDD3</accession>
<evidence type="ECO:0000259" key="7">
    <source>
        <dbReference type="PROSITE" id="PS50405"/>
    </source>
</evidence>
<dbReference type="InterPro" id="IPR036249">
    <property type="entry name" value="Thioredoxin-like_sf"/>
</dbReference>
<feature type="non-terminal residue" evidence="8">
    <location>
        <position position="1"/>
    </location>
</feature>
<dbReference type="Proteomes" id="UP001177023">
    <property type="component" value="Unassembled WGS sequence"/>
</dbReference>
<dbReference type="GO" id="GO:0006749">
    <property type="term" value="P:glutathione metabolic process"/>
    <property type="evidence" value="ECO:0007669"/>
    <property type="project" value="TreeGrafter"/>
</dbReference>
<feature type="domain" description="GST C-terminal" evidence="7">
    <location>
        <begin position="81"/>
        <end position="206"/>
    </location>
</feature>
<dbReference type="PANTHER" id="PTHR11571">
    <property type="entry name" value="GLUTATHIONE S-TRANSFERASE"/>
    <property type="match status" value="1"/>
</dbReference>
<dbReference type="InterPro" id="IPR010987">
    <property type="entry name" value="Glutathione-S-Trfase_C-like"/>
</dbReference>
<gene>
    <name evidence="8" type="ORF">MSPICULIGERA_LOCUS19436</name>
</gene>
<evidence type="ECO:0000313" key="9">
    <source>
        <dbReference type="Proteomes" id="UP001177023"/>
    </source>
</evidence>
<dbReference type="InterPro" id="IPR004045">
    <property type="entry name" value="Glutathione_S-Trfase_N"/>
</dbReference>
<dbReference type="SUPFAM" id="SSF52833">
    <property type="entry name" value="Thioredoxin-like"/>
    <property type="match status" value="1"/>
</dbReference>
<dbReference type="CDD" id="cd03192">
    <property type="entry name" value="GST_C_Sigma_like"/>
    <property type="match status" value="1"/>
</dbReference>
<dbReference type="GO" id="GO:0005737">
    <property type="term" value="C:cytoplasm"/>
    <property type="evidence" value="ECO:0007669"/>
    <property type="project" value="UniProtKB-ARBA"/>
</dbReference>
<sequence length="206" mass="24093">MVHYKLTYFPMRGIGEIVRQLFELAHVEYEDCRIEREVWPELKHTAPFGQLPMLEVDGQKLPQSKAIMRYVAQKYGFAGADDWESAQIDSWADQYVDFLVELRPWFYIKFAGGEGDEAAVYRDTVEAKRDVLFPLFVRQLKENGSGFLVGKTITWVDLLLSTHLETFTSLKPDYIEKYPELQEFLKRVHAIPEIAAWIERRPKTDL</sequence>
<comment type="caution">
    <text evidence="8">The sequence shown here is derived from an EMBL/GenBank/DDBJ whole genome shotgun (WGS) entry which is preliminary data.</text>
</comment>
<dbReference type="EC" id="2.5.1.18" evidence="1"/>
<dbReference type="InterPro" id="IPR040079">
    <property type="entry name" value="Glutathione_S-Trfase"/>
</dbReference>
<dbReference type="Gene3D" id="1.20.1050.10">
    <property type="match status" value="1"/>
</dbReference>
<dbReference type="CDD" id="cd03039">
    <property type="entry name" value="GST_N_Sigma_like"/>
    <property type="match status" value="1"/>
</dbReference>
<proteinExistence type="inferred from homology"/>